<evidence type="ECO:0000256" key="1">
    <source>
        <dbReference type="SAM" id="MobiDB-lite"/>
    </source>
</evidence>
<organism evidence="2 3">
    <name type="scientific">Parelaphostrongylus tenuis</name>
    <name type="common">Meningeal worm</name>
    <dbReference type="NCBI Taxonomy" id="148309"/>
    <lineage>
        <taxon>Eukaryota</taxon>
        <taxon>Metazoa</taxon>
        <taxon>Ecdysozoa</taxon>
        <taxon>Nematoda</taxon>
        <taxon>Chromadorea</taxon>
        <taxon>Rhabditida</taxon>
        <taxon>Rhabditina</taxon>
        <taxon>Rhabditomorpha</taxon>
        <taxon>Strongyloidea</taxon>
        <taxon>Metastrongylidae</taxon>
        <taxon>Parelaphostrongylus</taxon>
    </lineage>
</organism>
<dbReference type="EMBL" id="JAHQIW010000113">
    <property type="protein sequence ID" value="KAJ1346098.1"/>
    <property type="molecule type" value="Genomic_DNA"/>
</dbReference>
<name>A0AAD5LWS9_PARTN</name>
<gene>
    <name evidence="2" type="ORF">KIN20_000789</name>
</gene>
<comment type="caution">
    <text evidence="2">The sequence shown here is derived from an EMBL/GenBank/DDBJ whole genome shotgun (WGS) entry which is preliminary data.</text>
</comment>
<proteinExistence type="predicted"/>
<feature type="region of interest" description="Disordered" evidence="1">
    <location>
        <begin position="1"/>
        <end position="35"/>
    </location>
</feature>
<evidence type="ECO:0000313" key="3">
    <source>
        <dbReference type="Proteomes" id="UP001196413"/>
    </source>
</evidence>
<keyword evidence="3" id="KW-1185">Reference proteome</keyword>
<evidence type="ECO:0000313" key="2">
    <source>
        <dbReference type="EMBL" id="KAJ1346098.1"/>
    </source>
</evidence>
<dbReference type="Proteomes" id="UP001196413">
    <property type="component" value="Unassembled WGS sequence"/>
</dbReference>
<reference evidence="2" key="1">
    <citation type="submission" date="2021-06" db="EMBL/GenBank/DDBJ databases">
        <title>Parelaphostrongylus tenuis whole genome reference sequence.</title>
        <authorList>
            <person name="Garwood T.J."/>
            <person name="Larsen P.A."/>
            <person name="Fountain-Jones N.M."/>
            <person name="Garbe J.R."/>
            <person name="Macchietto M.G."/>
            <person name="Kania S.A."/>
            <person name="Gerhold R.W."/>
            <person name="Richards J.E."/>
            <person name="Wolf T.M."/>
        </authorList>
    </citation>
    <scope>NUCLEOTIDE SEQUENCE</scope>
    <source>
        <strain evidence="2">MNPRO001-30</strain>
        <tissue evidence="2">Meninges</tissue>
    </source>
</reference>
<dbReference type="AlphaFoldDB" id="A0AAD5LWS9"/>
<sequence>MADVTESTHNQPEAVQNTRSSRFRSPSGARPPSIVSMKSATNIVYDSRSLLMPL</sequence>
<protein>
    <submittedName>
        <fullName evidence="2">Uncharacterized protein</fullName>
    </submittedName>
</protein>
<accession>A0AAD5LWS9</accession>
<feature type="compositionally biased region" description="Polar residues" evidence="1">
    <location>
        <begin position="1"/>
        <end position="24"/>
    </location>
</feature>